<dbReference type="GO" id="GO:0005886">
    <property type="term" value="C:plasma membrane"/>
    <property type="evidence" value="ECO:0007669"/>
    <property type="project" value="TreeGrafter"/>
</dbReference>
<feature type="region of interest" description="Disordered" evidence="3">
    <location>
        <begin position="199"/>
        <end position="239"/>
    </location>
</feature>
<dbReference type="PANTHER" id="PTHR10434:SF55">
    <property type="entry name" value="POSSIBLE ACYLTRANSFERASE"/>
    <property type="match status" value="1"/>
</dbReference>
<feature type="non-terminal residue" evidence="5">
    <location>
        <position position="239"/>
    </location>
</feature>
<feature type="compositionally biased region" description="Basic and acidic residues" evidence="3">
    <location>
        <begin position="199"/>
        <end position="230"/>
    </location>
</feature>
<dbReference type="GO" id="GO:0003841">
    <property type="term" value="F:1-acylglycerol-3-phosphate O-acyltransferase activity"/>
    <property type="evidence" value="ECO:0007669"/>
    <property type="project" value="TreeGrafter"/>
</dbReference>
<name>A0A6N7EN02_9MICO</name>
<sequence length="239" mass="26022">MRLTTRRSWRGAEHLPATGGFVAVANHVSNFDPLTLAHFLYEHGAAPKFLAKSSLFEVPVLGRLLSAADQIPVYRGTDRAGDSLLAARTALASGECVAIFPEGTHTRDPGMWPMVAKTGVARLALATRVPVIPVAQWGAHLVLPRFQAAFHPFPPKPVTVVAGPPVDLDDLYDRPVDQEVLTEATARIMRAITDQLADIRGEEPPARPYDVRRDGDPRAAYDAARAERGAARRARRATR</sequence>
<dbReference type="InterPro" id="IPR002123">
    <property type="entry name" value="Plipid/glycerol_acylTrfase"/>
</dbReference>
<evidence type="ECO:0000256" key="3">
    <source>
        <dbReference type="SAM" id="MobiDB-lite"/>
    </source>
</evidence>
<feature type="domain" description="Phospholipid/glycerol acyltransferase" evidence="4">
    <location>
        <begin position="21"/>
        <end position="139"/>
    </location>
</feature>
<gene>
    <name evidence="5" type="ORF">GB881_14535</name>
</gene>
<keyword evidence="6" id="KW-1185">Reference proteome</keyword>
<keyword evidence="2 5" id="KW-0012">Acyltransferase</keyword>
<dbReference type="GO" id="GO:0006654">
    <property type="term" value="P:phosphatidic acid biosynthetic process"/>
    <property type="evidence" value="ECO:0007669"/>
    <property type="project" value="TreeGrafter"/>
</dbReference>
<comment type="caution">
    <text evidence="5">The sequence shown here is derived from an EMBL/GenBank/DDBJ whole genome shotgun (WGS) entry which is preliminary data.</text>
</comment>
<protein>
    <submittedName>
        <fullName evidence="5">1-acyl-sn-glycerol-3-phosphate acyltransferase</fullName>
    </submittedName>
</protein>
<dbReference type="OrthoDB" id="9806008at2"/>
<dbReference type="SUPFAM" id="SSF69593">
    <property type="entry name" value="Glycerol-3-phosphate (1)-acyltransferase"/>
    <property type="match status" value="1"/>
</dbReference>
<organism evidence="5 6">
    <name type="scientific">Georgenia subflava</name>
    <dbReference type="NCBI Taxonomy" id="1622177"/>
    <lineage>
        <taxon>Bacteria</taxon>
        <taxon>Bacillati</taxon>
        <taxon>Actinomycetota</taxon>
        <taxon>Actinomycetes</taxon>
        <taxon>Micrococcales</taxon>
        <taxon>Bogoriellaceae</taxon>
        <taxon>Georgenia</taxon>
    </lineage>
</organism>
<dbReference type="SMART" id="SM00563">
    <property type="entry name" value="PlsC"/>
    <property type="match status" value="1"/>
</dbReference>
<dbReference type="EMBL" id="WHPC01000070">
    <property type="protein sequence ID" value="MPV38247.1"/>
    <property type="molecule type" value="Genomic_DNA"/>
</dbReference>
<evidence type="ECO:0000313" key="6">
    <source>
        <dbReference type="Proteomes" id="UP000437709"/>
    </source>
</evidence>
<reference evidence="5 6" key="1">
    <citation type="submission" date="2019-10" db="EMBL/GenBank/DDBJ databases">
        <title>Georgenia wutianyii sp. nov. and Georgenia yuyongxinii sp. nov. isolated from plateau pika (Ochotona curzoniae) in the Qinghai-Tibet plateau of China.</title>
        <authorList>
            <person name="Tian Z."/>
        </authorList>
    </citation>
    <scope>NUCLEOTIDE SEQUENCE [LARGE SCALE GENOMIC DNA]</scope>
    <source>
        <strain evidence="5 6">JCM 19765</strain>
    </source>
</reference>
<dbReference type="PANTHER" id="PTHR10434">
    <property type="entry name" value="1-ACYL-SN-GLYCEROL-3-PHOSPHATE ACYLTRANSFERASE"/>
    <property type="match status" value="1"/>
</dbReference>
<dbReference type="Proteomes" id="UP000437709">
    <property type="component" value="Unassembled WGS sequence"/>
</dbReference>
<dbReference type="AlphaFoldDB" id="A0A6N7EN02"/>
<proteinExistence type="predicted"/>
<evidence type="ECO:0000313" key="5">
    <source>
        <dbReference type="EMBL" id="MPV38247.1"/>
    </source>
</evidence>
<dbReference type="CDD" id="cd07989">
    <property type="entry name" value="LPLAT_AGPAT-like"/>
    <property type="match status" value="1"/>
</dbReference>
<evidence type="ECO:0000256" key="2">
    <source>
        <dbReference type="ARBA" id="ARBA00023315"/>
    </source>
</evidence>
<accession>A0A6N7EN02</accession>
<evidence type="ECO:0000259" key="4">
    <source>
        <dbReference type="SMART" id="SM00563"/>
    </source>
</evidence>
<dbReference type="Pfam" id="PF01553">
    <property type="entry name" value="Acyltransferase"/>
    <property type="match status" value="1"/>
</dbReference>
<keyword evidence="1 5" id="KW-0808">Transferase</keyword>
<evidence type="ECO:0000256" key="1">
    <source>
        <dbReference type="ARBA" id="ARBA00022679"/>
    </source>
</evidence>